<dbReference type="InterPro" id="IPR036922">
    <property type="entry name" value="Rieske_2Fe-2S_sf"/>
</dbReference>
<dbReference type="RefSeq" id="WP_216364668.1">
    <property type="nucleotide sequence ID" value="NZ_BKDJ01000005.1"/>
</dbReference>
<accession>A0A5A7NRK2</accession>
<protein>
    <submittedName>
        <fullName evidence="2">Uncharacterized protein</fullName>
    </submittedName>
</protein>
<proteinExistence type="predicted"/>
<organism evidence="2 3">
    <name type="scientific">Zafaria cholistanensis</name>
    <dbReference type="NCBI Taxonomy" id="1682741"/>
    <lineage>
        <taxon>Bacteria</taxon>
        <taxon>Bacillati</taxon>
        <taxon>Actinomycetota</taxon>
        <taxon>Actinomycetes</taxon>
        <taxon>Micrococcales</taxon>
        <taxon>Micrococcaceae</taxon>
        <taxon>Zafaria</taxon>
    </lineage>
</organism>
<gene>
    <name evidence="2" type="ORF">NCCP1664_12390</name>
</gene>
<comment type="caution">
    <text evidence="2">The sequence shown here is derived from an EMBL/GenBank/DDBJ whole genome shotgun (WGS) entry which is preliminary data.</text>
</comment>
<dbReference type="SUPFAM" id="SSF50022">
    <property type="entry name" value="ISP domain"/>
    <property type="match status" value="1"/>
</dbReference>
<feature type="region of interest" description="Disordered" evidence="1">
    <location>
        <begin position="1"/>
        <end position="23"/>
    </location>
</feature>
<dbReference type="Gene3D" id="3.90.380.10">
    <property type="entry name" value="Naphthalene 1,2-dioxygenase Alpha Subunit, Chain A, domain 1"/>
    <property type="match status" value="1"/>
</dbReference>
<evidence type="ECO:0000313" key="3">
    <source>
        <dbReference type="Proteomes" id="UP000325307"/>
    </source>
</evidence>
<name>A0A5A7NRK2_9MICC</name>
<evidence type="ECO:0000256" key="1">
    <source>
        <dbReference type="SAM" id="MobiDB-lite"/>
    </source>
</evidence>
<dbReference type="GO" id="GO:0051537">
    <property type="term" value="F:2 iron, 2 sulfur cluster binding"/>
    <property type="evidence" value="ECO:0007669"/>
    <property type="project" value="InterPro"/>
</dbReference>
<reference evidence="2 3" key="1">
    <citation type="submission" date="2019-09" db="EMBL/GenBank/DDBJ databases">
        <title>Arthrobacter zafarii sp. nov., a moderately thermotolerant and halotolerant actinobacterium isolated from Cholistan desert soil of Pakistan.</title>
        <authorList>
            <person name="Amin A."/>
            <person name="Ahmed I."/>
            <person name="Khalid N."/>
            <person name="Schumann P."/>
            <person name="Busse H.J."/>
            <person name="Khan I.U."/>
            <person name="Li S."/>
            <person name="Li W.J."/>
        </authorList>
    </citation>
    <scope>NUCLEOTIDE SEQUENCE [LARGE SCALE GENOMIC DNA]</scope>
    <source>
        <strain evidence="2 3">NCCP-1664</strain>
    </source>
</reference>
<sequence length="198" mass="21477">MTTTDSCASKANPAIGRMPRPGELSGNLDVSTLVDADGGLIDRSVYTGGGLYKQEMPRIFARSWFFRADAGATKMFTRTYHGWSFDLEGALQSVPNGQAYPEDSEKKDWSLVDKSMPDDVKDAQRLYNLRTFGPSGIFEADDGENWSEVQAISHGFVTNNVPLNFQMGIGSEHGTAPTRGRPPSPIPTPRDAGSTVIG</sequence>
<evidence type="ECO:0000313" key="2">
    <source>
        <dbReference type="EMBL" id="GER22742.1"/>
    </source>
</evidence>
<dbReference type="Proteomes" id="UP000325307">
    <property type="component" value="Unassembled WGS sequence"/>
</dbReference>
<feature type="region of interest" description="Disordered" evidence="1">
    <location>
        <begin position="170"/>
        <end position="198"/>
    </location>
</feature>
<dbReference type="AlphaFoldDB" id="A0A5A7NRK2"/>
<dbReference type="EMBL" id="BKDJ01000005">
    <property type="protein sequence ID" value="GER22742.1"/>
    <property type="molecule type" value="Genomic_DNA"/>
</dbReference>
<keyword evidence="3" id="KW-1185">Reference proteome</keyword>
<dbReference type="SUPFAM" id="SSF55961">
    <property type="entry name" value="Bet v1-like"/>
    <property type="match status" value="1"/>
</dbReference>